<dbReference type="AlphaFoldDB" id="A0A974CU35"/>
<organism evidence="1 2">
    <name type="scientific">Xenopus laevis</name>
    <name type="common">African clawed frog</name>
    <dbReference type="NCBI Taxonomy" id="8355"/>
    <lineage>
        <taxon>Eukaryota</taxon>
        <taxon>Metazoa</taxon>
        <taxon>Chordata</taxon>
        <taxon>Craniata</taxon>
        <taxon>Vertebrata</taxon>
        <taxon>Euteleostomi</taxon>
        <taxon>Amphibia</taxon>
        <taxon>Batrachia</taxon>
        <taxon>Anura</taxon>
        <taxon>Pipoidea</taxon>
        <taxon>Pipidae</taxon>
        <taxon>Xenopodinae</taxon>
        <taxon>Xenopus</taxon>
        <taxon>Xenopus</taxon>
    </lineage>
</organism>
<proteinExistence type="predicted"/>
<reference evidence="2" key="1">
    <citation type="journal article" date="2016" name="Nature">
        <title>Genome evolution in the allotetraploid frog Xenopus laevis.</title>
        <authorList>
            <person name="Session A.M."/>
            <person name="Uno Y."/>
            <person name="Kwon T."/>
            <person name="Chapman J.A."/>
            <person name="Toyoda A."/>
            <person name="Takahashi S."/>
            <person name="Fukui A."/>
            <person name="Hikosaka A."/>
            <person name="Suzuki A."/>
            <person name="Kondo M."/>
            <person name="van Heeringen S.J."/>
            <person name="Quigley I."/>
            <person name="Heinz S."/>
            <person name="Ogino H."/>
            <person name="Ochi H."/>
            <person name="Hellsten U."/>
            <person name="Lyons J.B."/>
            <person name="Simakov O."/>
            <person name="Putnam N."/>
            <person name="Stites J."/>
            <person name="Kuroki Y."/>
            <person name="Tanaka T."/>
            <person name="Michiue T."/>
            <person name="Watanabe M."/>
            <person name="Bogdanovic O."/>
            <person name="Lister R."/>
            <person name="Georgiou G."/>
            <person name="Paranjpe S.S."/>
            <person name="van Kruijsbergen I."/>
            <person name="Shu S."/>
            <person name="Carlson J."/>
            <person name="Kinoshita T."/>
            <person name="Ohta Y."/>
            <person name="Mawaribuchi S."/>
            <person name="Jenkins J."/>
            <person name="Grimwood J."/>
            <person name="Schmutz J."/>
            <person name="Mitros T."/>
            <person name="Mozaffari S.V."/>
            <person name="Suzuki Y."/>
            <person name="Haramoto Y."/>
            <person name="Yamamoto T.S."/>
            <person name="Takagi C."/>
            <person name="Heald R."/>
            <person name="Miller K."/>
            <person name="Haudenschild C."/>
            <person name="Kitzman J."/>
            <person name="Nakayama T."/>
            <person name="Izutsu Y."/>
            <person name="Robert J."/>
            <person name="Fortriede J."/>
            <person name="Burns K."/>
            <person name="Lotay V."/>
            <person name="Karimi K."/>
            <person name="Yasuoka Y."/>
            <person name="Dichmann D.S."/>
            <person name="Flajnik M.F."/>
            <person name="Houston D.W."/>
            <person name="Shendure J."/>
            <person name="DuPasquier L."/>
            <person name="Vize P.D."/>
            <person name="Zorn A.M."/>
            <person name="Ito M."/>
            <person name="Marcotte E.M."/>
            <person name="Wallingford J.B."/>
            <person name="Ito Y."/>
            <person name="Asashima M."/>
            <person name="Ueno N."/>
            <person name="Matsuda Y."/>
            <person name="Veenstra G.J."/>
            <person name="Fujiyama A."/>
            <person name="Harland R.M."/>
            <person name="Taira M."/>
            <person name="Rokhsar D.S."/>
        </authorList>
    </citation>
    <scope>NUCLEOTIDE SEQUENCE [LARGE SCALE GENOMIC DNA]</scope>
    <source>
        <strain evidence="2">J</strain>
    </source>
</reference>
<protein>
    <submittedName>
        <fullName evidence="1">Uncharacterized protein</fullName>
    </submittedName>
</protein>
<name>A0A974CU35_XENLA</name>
<accession>A0A974CU35</accession>
<dbReference type="Proteomes" id="UP000694892">
    <property type="component" value="Chromosome 5S"/>
</dbReference>
<gene>
    <name evidence="1" type="ORF">XELAEV_18029768mg</name>
</gene>
<sequence>MRLSTTGHSRSISLCAKGTIHVKVFPTDSHSFSAAQVDMFEHIQYALSIDLHQGLSKLMLTQTRFPNTCDPGPADCSLLYCRRTVRLSSHQSAMIQIISIMGTL</sequence>
<evidence type="ECO:0000313" key="1">
    <source>
        <dbReference type="EMBL" id="OCT78681.1"/>
    </source>
</evidence>
<dbReference type="EMBL" id="CM004475">
    <property type="protein sequence ID" value="OCT78681.1"/>
    <property type="molecule type" value="Genomic_DNA"/>
</dbReference>
<evidence type="ECO:0000313" key="2">
    <source>
        <dbReference type="Proteomes" id="UP000694892"/>
    </source>
</evidence>